<keyword evidence="3" id="KW-0503">Monooxygenase</keyword>
<name>A0A6J6GVI0_9ZZZZ</name>
<evidence type="ECO:0000259" key="4">
    <source>
        <dbReference type="Pfam" id="PF00296"/>
    </source>
</evidence>
<proteinExistence type="predicted"/>
<dbReference type="SUPFAM" id="SSF51679">
    <property type="entry name" value="Bacterial luciferase-like"/>
    <property type="match status" value="1"/>
</dbReference>
<dbReference type="Pfam" id="PF00296">
    <property type="entry name" value="Bac_luciferase"/>
    <property type="match status" value="1"/>
</dbReference>
<evidence type="ECO:0000313" key="5">
    <source>
        <dbReference type="EMBL" id="CAB4600658.1"/>
    </source>
</evidence>
<reference evidence="5" key="1">
    <citation type="submission" date="2020-05" db="EMBL/GenBank/DDBJ databases">
        <authorList>
            <person name="Chiriac C."/>
            <person name="Salcher M."/>
            <person name="Ghai R."/>
            <person name="Kavagutti S V."/>
        </authorList>
    </citation>
    <scope>NUCLEOTIDE SEQUENCE</scope>
</reference>
<gene>
    <name evidence="5" type="ORF">UFOPK1808_00737</name>
</gene>
<feature type="domain" description="Luciferase-like" evidence="4">
    <location>
        <begin position="23"/>
        <end position="276"/>
    </location>
</feature>
<protein>
    <submittedName>
        <fullName evidence="5">Unannotated protein</fullName>
    </submittedName>
</protein>
<evidence type="ECO:0000256" key="1">
    <source>
        <dbReference type="ARBA" id="ARBA00022630"/>
    </source>
</evidence>
<sequence length="385" mass="43914">MPDAGDPSIAPTARRYDNNAVIECYRNLVEWARTADSLGYDTMWLTEHHFQFEGYEVLPNLIMFGQHLASQTKQLRLGQMFNVVPQWHPLRLAEDFAIADIITGGRMEFGVGRGTVPREAWSLGTVVASGDNAMSGEHDKMNREIFEESMEVIKRAWNNERFSFKGKHFAFPPDDIPDRGSYVDDLTLIPRPERTVDIYQPVTSPETIEYVPRVGHKAIYWLQNADSQKQKWDRYAEIREEIGSPVGPGEDRAFVLNIHVGKTREAAMKRGAPGHDEFCKFLAPYGRFSSYRLPDGSKVPFDYCPTVQESIDQKIQAIGSVADVVDTIGYWRDLLDLKHLCIFFDFPGISREEMNEQMHLVAEEVMPQLGESMDRRPLPNLTPLV</sequence>
<dbReference type="InterPro" id="IPR011251">
    <property type="entry name" value="Luciferase-like_dom"/>
</dbReference>
<dbReference type="GO" id="GO:0016705">
    <property type="term" value="F:oxidoreductase activity, acting on paired donors, with incorporation or reduction of molecular oxygen"/>
    <property type="evidence" value="ECO:0007669"/>
    <property type="project" value="InterPro"/>
</dbReference>
<dbReference type="InterPro" id="IPR036661">
    <property type="entry name" value="Luciferase-like_sf"/>
</dbReference>
<keyword evidence="1" id="KW-0285">Flavoprotein</keyword>
<dbReference type="Gene3D" id="3.20.20.30">
    <property type="entry name" value="Luciferase-like domain"/>
    <property type="match status" value="1"/>
</dbReference>
<organism evidence="5">
    <name type="scientific">freshwater metagenome</name>
    <dbReference type="NCBI Taxonomy" id="449393"/>
    <lineage>
        <taxon>unclassified sequences</taxon>
        <taxon>metagenomes</taxon>
        <taxon>ecological metagenomes</taxon>
    </lineage>
</organism>
<keyword evidence="2" id="KW-0560">Oxidoreductase</keyword>
<dbReference type="InterPro" id="IPR050766">
    <property type="entry name" value="Bact_Lucif_Oxidored"/>
</dbReference>
<evidence type="ECO:0000256" key="2">
    <source>
        <dbReference type="ARBA" id="ARBA00023002"/>
    </source>
</evidence>
<dbReference type="PANTHER" id="PTHR30137">
    <property type="entry name" value="LUCIFERASE-LIKE MONOOXYGENASE"/>
    <property type="match status" value="1"/>
</dbReference>
<accession>A0A6J6GVI0</accession>
<dbReference type="GO" id="GO:0005829">
    <property type="term" value="C:cytosol"/>
    <property type="evidence" value="ECO:0007669"/>
    <property type="project" value="TreeGrafter"/>
</dbReference>
<evidence type="ECO:0000256" key="3">
    <source>
        <dbReference type="ARBA" id="ARBA00023033"/>
    </source>
</evidence>
<dbReference type="PANTHER" id="PTHR30137:SF16">
    <property type="entry name" value="BLL0895 PROTEIN"/>
    <property type="match status" value="1"/>
</dbReference>
<dbReference type="EMBL" id="CAEZUL010000069">
    <property type="protein sequence ID" value="CAB4600658.1"/>
    <property type="molecule type" value="Genomic_DNA"/>
</dbReference>
<dbReference type="GO" id="GO:0004497">
    <property type="term" value="F:monooxygenase activity"/>
    <property type="evidence" value="ECO:0007669"/>
    <property type="project" value="UniProtKB-KW"/>
</dbReference>
<dbReference type="AlphaFoldDB" id="A0A6J6GVI0"/>